<protein>
    <submittedName>
        <fullName evidence="1">Phage tail protein</fullName>
    </submittedName>
</protein>
<evidence type="ECO:0000313" key="1">
    <source>
        <dbReference type="EMBL" id="RON43360.1"/>
    </source>
</evidence>
<gene>
    <name evidence="1" type="ORF">BK666_19940</name>
</gene>
<dbReference type="AlphaFoldDB" id="A0A423JZJ1"/>
<dbReference type="Proteomes" id="UP000285349">
    <property type="component" value="Unassembled WGS sequence"/>
</dbReference>
<dbReference type="EMBL" id="MOBQ01000024">
    <property type="protein sequence ID" value="RON43360.1"/>
    <property type="molecule type" value="Genomic_DNA"/>
</dbReference>
<dbReference type="OrthoDB" id="6465464at2"/>
<reference evidence="1 2" key="1">
    <citation type="submission" date="2016-10" db="EMBL/GenBank/DDBJ databases">
        <title>Comparative genome analysis of multiple Pseudomonas spp. focuses on biocontrol and plant growth promoting traits.</title>
        <authorList>
            <person name="Tao X.-Y."/>
            <person name="Taylor C.G."/>
        </authorList>
    </citation>
    <scope>NUCLEOTIDE SEQUENCE [LARGE SCALE GENOMIC DNA]</scope>
    <source>
        <strain evidence="1 2">37A10</strain>
    </source>
</reference>
<name>A0A423JZJ1_9PSED</name>
<organism evidence="1 2">
    <name type="scientific">Pseudomonas frederiksbergensis</name>
    <dbReference type="NCBI Taxonomy" id="104087"/>
    <lineage>
        <taxon>Bacteria</taxon>
        <taxon>Pseudomonadati</taxon>
        <taxon>Pseudomonadota</taxon>
        <taxon>Gammaproteobacteria</taxon>
        <taxon>Pseudomonadales</taxon>
        <taxon>Pseudomonadaceae</taxon>
        <taxon>Pseudomonas</taxon>
    </lineage>
</organism>
<proteinExistence type="predicted"/>
<accession>A0A423JZJ1</accession>
<sequence length="141" mass="16021">MIFSSKTSRSFHDPDLGGELPADAIEIATDLHIALLNGQSDRIMISFDTEPPSLVERPPMNAEQMAGIERAWRDEQLAKTDGVVARHRDELEEGSPATLTLEQYTELQVYRRLLRNWPEAGEFPLADHRPMTPPWLTEQLQ</sequence>
<evidence type="ECO:0000313" key="2">
    <source>
        <dbReference type="Proteomes" id="UP000285349"/>
    </source>
</evidence>
<dbReference type="RefSeq" id="WP_123512400.1">
    <property type="nucleotide sequence ID" value="NZ_MOBQ01000024.1"/>
</dbReference>
<comment type="caution">
    <text evidence="1">The sequence shown here is derived from an EMBL/GenBank/DDBJ whole genome shotgun (WGS) entry which is preliminary data.</text>
</comment>